<evidence type="ECO:0000313" key="5">
    <source>
        <dbReference type="RefSeq" id="XP_048337099.1"/>
    </source>
</evidence>
<dbReference type="Proteomes" id="UP001652623">
    <property type="component" value="Chromosome 9"/>
</dbReference>
<dbReference type="PANTHER" id="PTHR13890">
    <property type="entry name" value="RNA SPLICING PROTEIN MRS2, MITOCHONDRIAL"/>
    <property type="match status" value="1"/>
</dbReference>
<feature type="region of interest" description="Disordered" evidence="3">
    <location>
        <begin position="339"/>
        <end position="372"/>
    </location>
</feature>
<evidence type="ECO:0000256" key="2">
    <source>
        <dbReference type="RuleBase" id="RU366041"/>
    </source>
</evidence>
<feature type="region of interest" description="Disordered" evidence="3">
    <location>
        <begin position="136"/>
        <end position="194"/>
    </location>
</feature>
<keyword evidence="2" id="KW-0472">Membrane</keyword>
<feature type="region of interest" description="Disordered" evidence="3">
    <location>
        <begin position="1"/>
        <end position="40"/>
    </location>
</feature>
<feature type="transmembrane region" description="Helical" evidence="2">
    <location>
        <begin position="425"/>
        <end position="448"/>
    </location>
</feature>
<dbReference type="RefSeq" id="XP_048337099.1">
    <property type="nucleotide sequence ID" value="XM_048481142.2"/>
</dbReference>
<dbReference type="Gene3D" id="2.40.128.330">
    <property type="match status" value="1"/>
</dbReference>
<evidence type="ECO:0000256" key="3">
    <source>
        <dbReference type="SAM" id="MobiDB-lite"/>
    </source>
</evidence>
<dbReference type="PANTHER" id="PTHR13890:SF35">
    <property type="entry name" value="MAGNESIUM TRANSPORTER MRS2-3"/>
    <property type="match status" value="1"/>
</dbReference>
<feature type="transmembrane region" description="Helical" evidence="2">
    <location>
        <begin position="468"/>
        <end position="490"/>
    </location>
</feature>
<dbReference type="Pfam" id="PF22099">
    <property type="entry name" value="MRS2-like"/>
    <property type="match status" value="3"/>
</dbReference>
<accession>A0ABM3IWX2</accession>
<name>A0ABM3IWX2_ZIZJJ</name>
<dbReference type="InterPro" id="IPR039204">
    <property type="entry name" value="MRS2-like"/>
</dbReference>
<keyword evidence="2" id="KW-1133">Transmembrane helix</keyword>
<gene>
    <name evidence="5" type="primary">LOC107427020</name>
</gene>
<keyword evidence="2" id="KW-0813">Transport</keyword>
<evidence type="ECO:0000256" key="1">
    <source>
        <dbReference type="ARBA" id="ARBA00007535"/>
    </source>
</evidence>
<proteinExistence type="inferred from homology"/>
<dbReference type="GeneID" id="107427020"/>
<dbReference type="Gene3D" id="1.20.58.340">
    <property type="entry name" value="Magnesium transport protein CorA, transmembrane region"/>
    <property type="match status" value="1"/>
</dbReference>
<reference evidence="5" key="1">
    <citation type="submission" date="2025-08" db="UniProtKB">
        <authorList>
            <consortium name="RefSeq"/>
        </authorList>
    </citation>
    <scope>IDENTIFICATION</scope>
    <source>
        <tissue evidence="5">Seedling</tissue>
    </source>
</reference>
<protein>
    <recommendedName>
        <fullName evidence="2">Magnesium transporter</fullName>
    </recommendedName>
</protein>
<comment type="function">
    <text evidence="2">Magnesium transporter that may mediate the influx of magnesium.</text>
</comment>
<comment type="subcellular location">
    <subcellularLocation>
        <location evidence="2">Membrane</location>
        <topology evidence="2">Multi-pass membrane protein</topology>
    </subcellularLocation>
</comment>
<organism evidence="4 5">
    <name type="scientific">Ziziphus jujuba</name>
    <name type="common">Chinese jujube</name>
    <name type="synonym">Ziziphus sativa</name>
    <dbReference type="NCBI Taxonomy" id="326968"/>
    <lineage>
        <taxon>Eukaryota</taxon>
        <taxon>Viridiplantae</taxon>
        <taxon>Streptophyta</taxon>
        <taxon>Embryophyta</taxon>
        <taxon>Tracheophyta</taxon>
        <taxon>Spermatophyta</taxon>
        <taxon>Magnoliopsida</taxon>
        <taxon>eudicotyledons</taxon>
        <taxon>Gunneridae</taxon>
        <taxon>Pentapetalae</taxon>
        <taxon>rosids</taxon>
        <taxon>fabids</taxon>
        <taxon>Rosales</taxon>
        <taxon>Rhamnaceae</taxon>
        <taxon>Paliureae</taxon>
        <taxon>Ziziphus</taxon>
    </lineage>
</organism>
<evidence type="ECO:0000313" key="4">
    <source>
        <dbReference type="Proteomes" id="UP001652623"/>
    </source>
</evidence>
<keyword evidence="2" id="KW-0406">Ion transport</keyword>
<keyword evidence="2" id="KW-0460">Magnesium</keyword>
<feature type="compositionally biased region" description="Polar residues" evidence="3">
    <location>
        <begin position="1"/>
        <end position="14"/>
    </location>
</feature>
<keyword evidence="4" id="KW-1185">Reference proteome</keyword>
<comment type="similarity">
    <text evidence="1 2">Belongs to the CorA metal ion transporter (MIT) (TC 1.A.35.5) family.</text>
</comment>
<dbReference type="CDD" id="cd12823">
    <property type="entry name" value="Mrs2_Mfm1p-like"/>
    <property type="match status" value="1"/>
</dbReference>
<keyword evidence="2" id="KW-0812">Transmembrane</keyword>
<sequence>MRTNLSHPPNSSHVPQEDDPDSVRPTITGPGLPVGGGHRKKGTGVRPWLLLDSIGQAQVVEAGKHAIMRRTGLPARDLRILDPLLSYPSTVLGREKAIVINLEHIKAIITAQEVLLLNSRDPSVTPFVEELQRRLTRHHQASKAQEGNGDNTNWSTLYDMEEPQSRSFSPETSAGGFPQDQNEDDKGEGKEGLQNQDGLKILPFEFVALEACLEAACSCLENEARTLELEAHPALDKLTSKISTLNLERVRQIKSRLVAITGRVQKVRDELEHLLDDDEDMAEMYLTEKLVQQQLDNSSTSSMNERDDMDDEVLRSDMDDRIPSESFETGGDYMNYENNIQNTDNPRDQLFGASNALSRDSRGTHTSTTRSAMSKQLDVEELEMLLEAYFVQIDGTLNKLSTLREYVDDTEDYINIMLDDKQNHLLQMGVMLTTATLVVSAFVVVAGIFGMNISIELFDEQIAGMPEFLWTVGGGTAGTIFLYVVAIAWCKHKRLLE</sequence>
<feature type="compositionally biased region" description="Polar residues" evidence="3">
    <location>
        <begin position="142"/>
        <end position="156"/>
    </location>
</feature>